<feature type="transmembrane region" description="Helical" evidence="1">
    <location>
        <begin position="17"/>
        <end position="36"/>
    </location>
</feature>
<dbReference type="Proteomes" id="UP000243488">
    <property type="component" value="Chromosome"/>
</dbReference>
<reference evidence="2 3" key="1">
    <citation type="submission" date="2017-03" db="EMBL/GenBank/DDBJ databases">
        <title>Complete genome sequence of the novel DNRA strain Pseudomonas sp. S-6-2 isolated from Chinese polluted river sediment. Journal of Biotechnology.</title>
        <authorList>
            <person name="Li J."/>
            <person name="Xiang F."/>
            <person name="Wang L."/>
            <person name="Xi L."/>
            <person name="Liu J."/>
        </authorList>
    </citation>
    <scope>NUCLEOTIDE SEQUENCE [LARGE SCALE GENOMIC DNA]</scope>
    <source>
        <strain evidence="2 3">S-6-2</strain>
    </source>
</reference>
<accession>A0A1V0B9H9</accession>
<name>A0A1V0B9H9_9GAMM</name>
<keyword evidence="1" id="KW-0812">Transmembrane</keyword>
<gene>
    <name evidence="2" type="ORF">BVH74_18220</name>
</gene>
<evidence type="ECO:0008006" key="4">
    <source>
        <dbReference type="Google" id="ProtNLM"/>
    </source>
</evidence>
<keyword evidence="1" id="KW-0472">Membrane</keyword>
<evidence type="ECO:0000256" key="1">
    <source>
        <dbReference type="SAM" id="Phobius"/>
    </source>
</evidence>
<dbReference type="RefSeq" id="WP_080051475.1">
    <property type="nucleotide sequence ID" value="NZ_CP020100.1"/>
</dbReference>
<protein>
    <recommendedName>
        <fullName evidence="4">Holin</fullName>
    </recommendedName>
</protein>
<dbReference type="InterPro" id="IPR032128">
    <property type="entry name" value="Pyocin_R2_holin"/>
</dbReference>
<proteinExistence type="predicted"/>
<organism evidence="2 3">
    <name type="scientific">Halopseudomonas phragmitis</name>
    <dbReference type="NCBI Taxonomy" id="1931241"/>
    <lineage>
        <taxon>Bacteria</taxon>
        <taxon>Pseudomonadati</taxon>
        <taxon>Pseudomonadota</taxon>
        <taxon>Gammaproteobacteria</taxon>
        <taxon>Pseudomonadales</taxon>
        <taxon>Pseudomonadaceae</taxon>
        <taxon>Halopseudomonas</taxon>
    </lineage>
</organism>
<evidence type="ECO:0000313" key="2">
    <source>
        <dbReference type="EMBL" id="AQZ96567.1"/>
    </source>
</evidence>
<feature type="transmembrane region" description="Helical" evidence="1">
    <location>
        <begin position="81"/>
        <end position="100"/>
    </location>
</feature>
<keyword evidence="1" id="KW-1133">Transmembrane helix</keyword>
<dbReference type="KEGG" id="ppha:BVH74_18220"/>
<sequence length="123" mass="12779">MSDPSNPAPIGKAIAEIPLWMAILLALASGLSGEMLRASALINLSWKQIAARIGMRFGAAGLVGIAVFMAAFALAVHPYLSAALCIFSAMLGGDVASSLFERWAAKRAGVCEVPPHGRTGQDQ</sequence>
<dbReference type="Pfam" id="PF16085">
    <property type="entry name" value="Phage_holin_3_5"/>
    <property type="match status" value="1"/>
</dbReference>
<dbReference type="AlphaFoldDB" id="A0A1V0B9H9"/>
<keyword evidence="3" id="KW-1185">Reference proteome</keyword>
<evidence type="ECO:0000313" key="3">
    <source>
        <dbReference type="Proteomes" id="UP000243488"/>
    </source>
</evidence>
<dbReference type="EMBL" id="CP020100">
    <property type="protein sequence ID" value="AQZ96567.1"/>
    <property type="molecule type" value="Genomic_DNA"/>
</dbReference>
<dbReference type="STRING" id="1931241.BVH74_18220"/>
<feature type="transmembrane region" description="Helical" evidence="1">
    <location>
        <begin position="57"/>
        <end position="75"/>
    </location>
</feature>